<sequence>MYTKQEIIISSFRDGKSQRQIARDLQISRKTIRKYLQEHEKALQSAVCKETAQSCNLSSEPVYKMATPRLRLKLTREVETVIDELLEDNERKRGQGLRKQMLKKKDILEELHRRGFDIGYTTVCNHIARRENRVVTKEAFIRQVYQAGETCEFDWGEIKLCIAGKRRSLQLAVFTSAFSNYRYAFIYERQDTLAFMESHVRFFKTIGGVYREMVYDNMRVAVARFVGPHEKEPTRSLLQLRGHYQFRHRFCNICRGNEKGHVERSVEYVRRKAFAPKDAFADILEAQQWLDATLKRLNAGKQQGTGKSADELFSQEKNLLGKHPAMELVCSEQVQLRVDKYATISYRTNRYSVPDHLVGEFVDVSVRSRELQVYVQNKRVAVHVRSYEKHSWNVEIEHYLSTFKKKPGALAGSLALAGSHYLKGLYMDYFQSEPREFIDLLTYCRGQMVSRERLEESLKRLLDTGCQGISVEKLRALLGNKPRVNPTWEPEDTISIKAKEQLAGIAGLMQKTNYDGHYQQANNSIQ</sequence>
<dbReference type="InterPro" id="IPR054353">
    <property type="entry name" value="IstA-like_C"/>
</dbReference>
<evidence type="ECO:0000313" key="4">
    <source>
        <dbReference type="EMBL" id="SCM56103.1"/>
    </source>
</evidence>
<name>A0A1G4G4U4_9BACT</name>
<dbReference type="InterPro" id="IPR012337">
    <property type="entry name" value="RNaseH-like_sf"/>
</dbReference>
<dbReference type="KEGG" id="pmuc:ING2E5A_0724"/>
<dbReference type="PANTHER" id="PTHR35004:SF7">
    <property type="entry name" value="INTEGRASE PROTEIN"/>
    <property type="match status" value="1"/>
</dbReference>
<dbReference type="RefSeq" id="WP_161941936.1">
    <property type="nucleotide sequence ID" value="NZ_LT608328.1"/>
</dbReference>
<organism evidence="4 6">
    <name type="scientific">Petrimonas mucosa</name>
    <dbReference type="NCBI Taxonomy" id="1642646"/>
    <lineage>
        <taxon>Bacteria</taxon>
        <taxon>Pseudomonadati</taxon>
        <taxon>Bacteroidota</taxon>
        <taxon>Bacteroidia</taxon>
        <taxon>Bacteroidales</taxon>
        <taxon>Dysgonomonadaceae</taxon>
        <taxon>Petrimonas</taxon>
    </lineage>
</organism>
<dbReference type="AlphaFoldDB" id="A0A1G4G4U4"/>
<keyword evidence="6" id="KW-1185">Reference proteome</keyword>
<dbReference type="STRING" id="1642646.ING2E5A_0566"/>
<dbReference type="Proteomes" id="UP000178485">
    <property type="component" value="Chromosome i"/>
</dbReference>
<dbReference type="Gene3D" id="3.30.420.10">
    <property type="entry name" value="Ribonuclease H-like superfamily/Ribonuclease H"/>
    <property type="match status" value="1"/>
</dbReference>
<dbReference type="PROSITE" id="PS50994">
    <property type="entry name" value="INTEGRASE"/>
    <property type="match status" value="1"/>
</dbReference>
<dbReference type="GO" id="GO:0003676">
    <property type="term" value="F:nucleic acid binding"/>
    <property type="evidence" value="ECO:0007669"/>
    <property type="project" value="InterPro"/>
</dbReference>
<accession>A0A1G4G4U4</accession>
<dbReference type="EMBL" id="LT608328">
    <property type="protein sequence ID" value="SCM56103.1"/>
    <property type="molecule type" value="Genomic_DNA"/>
</dbReference>
<evidence type="ECO:0000313" key="5">
    <source>
        <dbReference type="EMBL" id="SCM58965.1"/>
    </source>
</evidence>
<gene>
    <name evidence="4" type="primary">istA3</name>
    <name evidence="3" type="synonym">istA1</name>
    <name evidence="5" type="synonym">istA5</name>
    <name evidence="3" type="ORF">ING2E5A_0566</name>
    <name evidence="4" type="ORF">ING2E5A_0724</name>
    <name evidence="5" type="ORF">ING2E5A_2152</name>
</gene>
<evidence type="ECO:0000313" key="3">
    <source>
        <dbReference type="EMBL" id="SCM55779.1"/>
    </source>
</evidence>
<dbReference type="PANTHER" id="PTHR35004">
    <property type="entry name" value="TRANSPOSASE RV3428C-RELATED"/>
    <property type="match status" value="1"/>
</dbReference>
<reference evidence="4 6" key="1">
    <citation type="submission" date="2016-08" db="EMBL/GenBank/DDBJ databases">
        <authorList>
            <person name="Seilhamer J.J."/>
        </authorList>
    </citation>
    <scope>NUCLEOTIDE SEQUENCE [LARGE SCALE GENOMIC DNA]</scope>
    <source>
        <strain evidence="4">ING2-E5A</strain>
    </source>
</reference>
<protein>
    <submittedName>
        <fullName evidence="4">Transposase for insertion sequences IS1326/IS1353</fullName>
    </submittedName>
</protein>
<dbReference type="KEGG" id="pmuc:ING2E5A_0566"/>
<evidence type="ECO:0000313" key="6">
    <source>
        <dbReference type="Proteomes" id="UP000178485"/>
    </source>
</evidence>
<comment type="similarity">
    <text evidence="1">Belongs to the transposase IS21/IS408/IS1162 family.</text>
</comment>
<proteinExistence type="inferred from homology"/>
<feature type="domain" description="Integrase catalytic" evidence="2">
    <location>
        <begin position="143"/>
        <end position="317"/>
    </location>
</feature>
<dbReference type="Gene3D" id="1.10.10.60">
    <property type="entry name" value="Homeodomain-like"/>
    <property type="match status" value="1"/>
</dbReference>
<dbReference type="Pfam" id="PF22483">
    <property type="entry name" value="Mu-transpos_C_2"/>
    <property type="match status" value="1"/>
</dbReference>
<dbReference type="NCBIfam" id="NF033546">
    <property type="entry name" value="transpos_IS21"/>
    <property type="match status" value="1"/>
</dbReference>
<dbReference type="EMBL" id="LT608328">
    <property type="protein sequence ID" value="SCM55779.1"/>
    <property type="molecule type" value="Genomic_DNA"/>
</dbReference>
<dbReference type="EMBL" id="LT608328">
    <property type="protein sequence ID" value="SCM58965.1"/>
    <property type="molecule type" value="Genomic_DNA"/>
</dbReference>
<dbReference type="InterPro" id="IPR036397">
    <property type="entry name" value="RNaseH_sf"/>
</dbReference>
<dbReference type="SUPFAM" id="SSF53098">
    <property type="entry name" value="Ribonuclease H-like"/>
    <property type="match status" value="1"/>
</dbReference>
<evidence type="ECO:0000259" key="2">
    <source>
        <dbReference type="PROSITE" id="PS50994"/>
    </source>
</evidence>
<dbReference type="KEGG" id="pmuc:ING2E5A_2152"/>
<dbReference type="GO" id="GO:0015074">
    <property type="term" value="P:DNA integration"/>
    <property type="evidence" value="ECO:0007669"/>
    <property type="project" value="InterPro"/>
</dbReference>
<evidence type="ECO:0000256" key="1">
    <source>
        <dbReference type="ARBA" id="ARBA00009277"/>
    </source>
</evidence>
<dbReference type="InterPro" id="IPR001584">
    <property type="entry name" value="Integrase_cat-core"/>
</dbReference>